<proteinExistence type="predicted"/>
<dbReference type="Proteomes" id="UP000799750">
    <property type="component" value="Unassembled WGS sequence"/>
</dbReference>
<name>A0A6A6QMM9_9PEZI</name>
<dbReference type="EMBL" id="MU004192">
    <property type="protein sequence ID" value="KAF2493369.1"/>
    <property type="molecule type" value="Genomic_DNA"/>
</dbReference>
<dbReference type="AlphaFoldDB" id="A0A6A6QMM9"/>
<accession>A0A6A6QMM9</accession>
<evidence type="ECO:0000313" key="2">
    <source>
        <dbReference type="Proteomes" id="UP000799750"/>
    </source>
</evidence>
<gene>
    <name evidence="1" type="ORF">BU16DRAFT_78148</name>
</gene>
<keyword evidence="2" id="KW-1185">Reference proteome</keyword>
<protein>
    <submittedName>
        <fullName evidence="1">Uncharacterized protein</fullName>
    </submittedName>
</protein>
<reference evidence="1" key="1">
    <citation type="journal article" date="2020" name="Stud. Mycol.">
        <title>101 Dothideomycetes genomes: a test case for predicting lifestyles and emergence of pathogens.</title>
        <authorList>
            <person name="Haridas S."/>
            <person name="Albert R."/>
            <person name="Binder M."/>
            <person name="Bloem J."/>
            <person name="Labutti K."/>
            <person name="Salamov A."/>
            <person name="Andreopoulos B."/>
            <person name="Baker S."/>
            <person name="Barry K."/>
            <person name="Bills G."/>
            <person name="Bluhm B."/>
            <person name="Cannon C."/>
            <person name="Castanera R."/>
            <person name="Culley D."/>
            <person name="Daum C."/>
            <person name="Ezra D."/>
            <person name="Gonzalez J."/>
            <person name="Henrissat B."/>
            <person name="Kuo A."/>
            <person name="Liang C."/>
            <person name="Lipzen A."/>
            <person name="Lutzoni F."/>
            <person name="Magnuson J."/>
            <person name="Mondo S."/>
            <person name="Nolan M."/>
            <person name="Ohm R."/>
            <person name="Pangilinan J."/>
            <person name="Park H.-J."/>
            <person name="Ramirez L."/>
            <person name="Alfaro M."/>
            <person name="Sun H."/>
            <person name="Tritt A."/>
            <person name="Yoshinaga Y."/>
            <person name="Zwiers L.-H."/>
            <person name="Turgeon B."/>
            <person name="Goodwin S."/>
            <person name="Spatafora J."/>
            <person name="Crous P."/>
            <person name="Grigoriev I."/>
        </authorList>
    </citation>
    <scope>NUCLEOTIDE SEQUENCE</scope>
    <source>
        <strain evidence="1">CBS 269.34</strain>
    </source>
</reference>
<evidence type="ECO:0000313" key="1">
    <source>
        <dbReference type="EMBL" id="KAF2493369.1"/>
    </source>
</evidence>
<organism evidence="1 2">
    <name type="scientific">Lophium mytilinum</name>
    <dbReference type="NCBI Taxonomy" id="390894"/>
    <lineage>
        <taxon>Eukaryota</taxon>
        <taxon>Fungi</taxon>
        <taxon>Dikarya</taxon>
        <taxon>Ascomycota</taxon>
        <taxon>Pezizomycotina</taxon>
        <taxon>Dothideomycetes</taxon>
        <taxon>Pleosporomycetidae</taxon>
        <taxon>Mytilinidiales</taxon>
        <taxon>Mytilinidiaceae</taxon>
        <taxon>Lophium</taxon>
    </lineage>
</organism>
<sequence>MPAAWWRSEEGPLWRQPVSLCLMGAASYQTSLATFWNPSKSLAKMHANTSIWVLPSEPQPGLQIVHPTCPLLAASSTAGLDSDAYSDMPAAPVPAINYTLSRRWSHMSPHPLFIFCRPLTLPCCSPFDSLASILDTCHASHW</sequence>